<dbReference type="Proteomes" id="UP000729402">
    <property type="component" value="Unassembled WGS sequence"/>
</dbReference>
<sequence length="73" mass="9031">MDYLPIYSLFALVLYIDSNNRMCISVRDYYCYKFQMWRGIFNPLLHGKRPFQQFAVDMYIKVESTRLHFIRRH</sequence>
<accession>A0A8J6BXK1</accession>
<organism evidence="1 2">
    <name type="scientific">Zizania palustris</name>
    <name type="common">Northern wild rice</name>
    <dbReference type="NCBI Taxonomy" id="103762"/>
    <lineage>
        <taxon>Eukaryota</taxon>
        <taxon>Viridiplantae</taxon>
        <taxon>Streptophyta</taxon>
        <taxon>Embryophyta</taxon>
        <taxon>Tracheophyta</taxon>
        <taxon>Spermatophyta</taxon>
        <taxon>Magnoliopsida</taxon>
        <taxon>Liliopsida</taxon>
        <taxon>Poales</taxon>
        <taxon>Poaceae</taxon>
        <taxon>BOP clade</taxon>
        <taxon>Oryzoideae</taxon>
        <taxon>Oryzeae</taxon>
        <taxon>Zizaniinae</taxon>
        <taxon>Zizania</taxon>
    </lineage>
</organism>
<dbReference type="OrthoDB" id="7692063at2759"/>
<protein>
    <submittedName>
        <fullName evidence="1">Uncharacterized protein</fullName>
    </submittedName>
</protein>
<keyword evidence="2" id="KW-1185">Reference proteome</keyword>
<dbReference type="PANTHER" id="PTHR45786:SF75">
    <property type="entry name" value="ATP-DEPENDENT DNA HELICASE"/>
    <property type="match status" value="1"/>
</dbReference>
<reference evidence="1" key="2">
    <citation type="submission" date="2021-02" db="EMBL/GenBank/DDBJ databases">
        <authorList>
            <person name="Kimball J.A."/>
            <person name="Haas M.W."/>
            <person name="Macchietto M."/>
            <person name="Kono T."/>
            <person name="Duquette J."/>
            <person name="Shao M."/>
        </authorList>
    </citation>
    <scope>NUCLEOTIDE SEQUENCE</scope>
    <source>
        <tissue evidence="1">Fresh leaf tissue</tissue>
    </source>
</reference>
<reference evidence="1" key="1">
    <citation type="journal article" date="2021" name="bioRxiv">
        <title>Whole Genome Assembly and Annotation of Northern Wild Rice, Zizania palustris L., Supports a Whole Genome Duplication in the Zizania Genus.</title>
        <authorList>
            <person name="Haas M."/>
            <person name="Kono T."/>
            <person name="Macchietto M."/>
            <person name="Millas R."/>
            <person name="McGilp L."/>
            <person name="Shao M."/>
            <person name="Duquette J."/>
            <person name="Hirsch C.N."/>
            <person name="Kimball J."/>
        </authorList>
    </citation>
    <scope>NUCLEOTIDE SEQUENCE</scope>
    <source>
        <tissue evidence="1">Fresh leaf tissue</tissue>
    </source>
</reference>
<gene>
    <name evidence="1" type="ORF">GUJ93_ZPchr0013g35655</name>
</gene>
<dbReference type="PANTHER" id="PTHR45786">
    <property type="entry name" value="DNA BINDING PROTEIN-LIKE"/>
    <property type="match status" value="1"/>
</dbReference>
<comment type="caution">
    <text evidence="1">The sequence shown here is derived from an EMBL/GenBank/DDBJ whole genome shotgun (WGS) entry which is preliminary data.</text>
</comment>
<dbReference type="AlphaFoldDB" id="A0A8J6BXK1"/>
<dbReference type="EMBL" id="JAAALK010000079">
    <property type="protein sequence ID" value="KAG8095860.1"/>
    <property type="molecule type" value="Genomic_DNA"/>
</dbReference>
<evidence type="ECO:0000313" key="2">
    <source>
        <dbReference type="Proteomes" id="UP000729402"/>
    </source>
</evidence>
<name>A0A8J6BXK1_ZIZPA</name>
<evidence type="ECO:0000313" key="1">
    <source>
        <dbReference type="EMBL" id="KAG8095860.1"/>
    </source>
</evidence>
<proteinExistence type="predicted"/>